<gene>
    <name evidence="1" type="ORF">EC844_10926</name>
</gene>
<dbReference type="AlphaFoldDB" id="A0A4R1XSC0"/>
<reference evidence="1 2" key="1">
    <citation type="submission" date="2019-03" db="EMBL/GenBank/DDBJ databases">
        <title>Genomic analyses of the natural microbiome of Caenorhabditis elegans.</title>
        <authorList>
            <person name="Samuel B."/>
        </authorList>
    </citation>
    <scope>NUCLEOTIDE SEQUENCE [LARGE SCALE GENOMIC DNA]</scope>
    <source>
        <strain evidence="1 2">JUb89</strain>
    </source>
</reference>
<evidence type="ECO:0000313" key="1">
    <source>
        <dbReference type="EMBL" id="TCM67257.1"/>
    </source>
</evidence>
<keyword evidence="2" id="KW-1185">Reference proteome</keyword>
<dbReference type="Proteomes" id="UP000294963">
    <property type="component" value="Unassembled WGS sequence"/>
</dbReference>
<proteinExistence type="predicted"/>
<organism evidence="1 2">
    <name type="scientific">Acinetobacter calcoaceticus</name>
    <dbReference type="NCBI Taxonomy" id="471"/>
    <lineage>
        <taxon>Bacteria</taxon>
        <taxon>Pseudomonadati</taxon>
        <taxon>Pseudomonadota</taxon>
        <taxon>Gammaproteobacteria</taxon>
        <taxon>Moraxellales</taxon>
        <taxon>Moraxellaceae</taxon>
        <taxon>Acinetobacter</taxon>
        <taxon>Acinetobacter calcoaceticus/baumannii complex</taxon>
    </lineage>
</organism>
<sequence length="32" mass="3389">MNRTMSAMSGTIKGILIDDCERCGRAEGALMG</sequence>
<evidence type="ECO:0000313" key="2">
    <source>
        <dbReference type="Proteomes" id="UP000294963"/>
    </source>
</evidence>
<protein>
    <submittedName>
        <fullName evidence="1">Uncharacterized protein</fullName>
    </submittedName>
</protein>
<dbReference type="EMBL" id="SLVJ01000009">
    <property type="protein sequence ID" value="TCM67257.1"/>
    <property type="molecule type" value="Genomic_DNA"/>
</dbReference>
<comment type="caution">
    <text evidence="1">The sequence shown here is derived from an EMBL/GenBank/DDBJ whole genome shotgun (WGS) entry which is preliminary data.</text>
</comment>
<accession>A0A4R1XSC0</accession>
<name>A0A4R1XSC0_ACICA</name>